<comment type="similarity">
    <text evidence="1">Belongs to the metallo-dependent hydrolases superfamily. TatD-type hydrolase family.</text>
</comment>
<dbReference type="InterPro" id="IPR001130">
    <property type="entry name" value="TatD-like"/>
</dbReference>
<dbReference type="EC" id="3.1.21.-" evidence="5"/>
<protein>
    <submittedName>
        <fullName evidence="5">Uncharacterized deoxyribonuclease YcfH</fullName>
        <ecNumber evidence="5">3.1.21.-</ecNumber>
    </submittedName>
</protein>
<dbReference type="AlphaFoldDB" id="A0A0M6W844"/>
<dbReference type="Pfam" id="PF01026">
    <property type="entry name" value="TatD_DNase"/>
    <property type="match status" value="1"/>
</dbReference>
<dbReference type="Gene3D" id="3.20.20.140">
    <property type="entry name" value="Metal-dependent hydrolases"/>
    <property type="match status" value="1"/>
</dbReference>
<dbReference type="EMBL" id="CVRF01000001">
    <property type="protein sequence ID" value="CRK85517.1"/>
    <property type="molecule type" value="Genomic_DNA"/>
</dbReference>
<feature type="binding site" evidence="4">
    <location>
        <position position="204"/>
    </location>
    <ligand>
        <name>a divalent metal cation</name>
        <dbReference type="ChEBI" id="CHEBI:60240"/>
        <label>1</label>
    </ligand>
</feature>
<feature type="binding site" evidence="4">
    <location>
        <position position="9"/>
    </location>
    <ligand>
        <name>a divalent metal cation</name>
        <dbReference type="ChEBI" id="CHEBI:60240"/>
        <label>1</label>
    </ligand>
</feature>
<name>A0A0M6W844_9GAMM</name>
<feature type="binding site" evidence="4">
    <location>
        <position position="129"/>
    </location>
    <ligand>
        <name>a divalent metal cation</name>
        <dbReference type="ChEBI" id="CHEBI:60240"/>
        <label>2</label>
    </ligand>
</feature>
<proteinExistence type="inferred from homology"/>
<evidence type="ECO:0000313" key="5">
    <source>
        <dbReference type="EMBL" id="CRK85517.1"/>
    </source>
</evidence>
<dbReference type="InterPro" id="IPR015991">
    <property type="entry name" value="TatD/YcfH-like"/>
</dbReference>
<dbReference type="GO" id="GO:0016788">
    <property type="term" value="F:hydrolase activity, acting on ester bonds"/>
    <property type="evidence" value="ECO:0007669"/>
    <property type="project" value="InterPro"/>
</dbReference>
<feature type="binding site" evidence="4">
    <location>
        <position position="94"/>
    </location>
    <ligand>
        <name>a divalent metal cation</name>
        <dbReference type="ChEBI" id="CHEBI:60240"/>
        <label>1</label>
    </ligand>
</feature>
<evidence type="ECO:0000256" key="4">
    <source>
        <dbReference type="PIRSR" id="PIRSR005902-1"/>
    </source>
</evidence>
<evidence type="ECO:0000313" key="6">
    <source>
        <dbReference type="Proteomes" id="UP000242301"/>
    </source>
</evidence>
<dbReference type="PROSITE" id="PS01137">
    <property type="entry name" value="TATD_1"/>
    <property type="match status" value="1"/>
</dbReference>
<evidence type="ECO:0000256" key="2">
    <source>
        <dbReference type="ARBA" id="ARBA00022723"/>
    </source>
</evidence>
<dbReference type="FunFam" id="3.20.20.140:FF:000005">
    <property type="entry name" value="TatD family hydrolase"/>
    <property type="match status" value="1"/>
</dbReference>
<accession>A0A0M6W844</accession>
<dbReference type="GO" id="GO:0046872">
    <property type="term" value="F:metal ion binding"/>
    <property type="evidence" value="ECO:0007669"/>
    <property type="project" value="UniProtKB-KW"/>
</dbReference>
<organism evidence="5 6">
    <name type="scientific">Candidatus Providencia siddallii</name>
    <dbReference type="NCBI Taxonomy" id="1715285"/>
    <lineage>
        <taxon>Bacteria</taxon>
        <taxon>Pseudomonadati</taxon>
        <taxon>Pseudomonadota</taxon>
        <taxon>Gammaproteobacteria</taxon>
        <taxon>Enterobacterales</taxon>
        <taxon>Morganellaceae</taxon>
        <taxon>Providencia</taxon>
    </lineage>
</organism>
<gene>
    <name evidence="5" type="primary">ycfH</name>
    <name evidence="5" type="ORF">SOFFGTOCOR_0071</name>
</gene>
<dbReference type="SUPFAM" id="SSF51556">
    <property type="entry name" value="Metallo-dependent hydrolases"/>
    <property type="match status" value="1"/>
</dbReference>
<evidence type="ECO:0000256" key="1">
    <source>
        <dbReference type="ARBA" id="ARBA00009275"/>
    </source>
</evidence>
<evidence type="ECO:0000256" key="3">
    <source>
        <dbReference type="ARBA" id="ARBA00022801"/>
    </source>
</evidence>
<dbReference type="PIRSF" id="PIRSF005902">
    <property type="entry name" value="DNase_TatD"/>
    <property type="match status" value="1"/>
</dbReference>
<dbReference type="CDD" id="cd01310">
    <property type="entry name" value="TatD_DNAse"/>
    <property type="match status" value="1"/>
</dbReference>
<keyword evidence="3 5" id="KW-0378">Hydrolase</keyword>
<reference evidence="6" key="1">
    <citation type="submission" date="2015-05" db="EMBL/GenBank/DDBJ databases">
        <authorList>
            <person name="Manzano-Marin A."/>
        </authorList>
    </citation>
    <scope>NUCLEOTIDE SEQUENCE [LARGE SCALE GENOMIC DNA]</scope>
    <source>
        <strain evidence="6">officinalis</strain>
    </source>
</reference>
<dbReference type="STRING" id="1715285.SOFFGTOCOR_0071"/>
<dbReference type="GO" id="GO:0005829">
    <property type="term" value="C:cytosol"/>
    <property type="evidence" value="ECO:0007669"/>
    <property type="project" value="TreeGrafter"/>
</dbReference>
<dbReference type="PANTHER" id="PTHR46124:SF2">
    <property type="entry name" value="D-AMINOACYL-TRNA DEACYLASE"/>
    <property type="match status" value="1"/>
</dbReference>
<dbReference type="NCBIfam" id="TIGR00010">
    <property type="entry name" value="YchF/TatD family DNA exonuclease"/>
    <property type="match status" value="1"/>
</dbReference>
<keyword evidence="2 4" id="KW-0479">Metal-binding</keyword>
<feature type="binding site" evidence="4">
    <location>
        <position position="154"/>
    </location>
    <ligand>
        <name>a divalent metal cation</name>
        <dbReference type="ChEBI" id="CHEBI:60240"/>
        <label>2</label>
    </ligand>
</feature>
<dbReference type="PANTHER" id="PTHR46124">
    <property type="entry name" value="D-AMINOACYL-TRNA DEACYLASE"/>
    <property type="match status" value="1"/>
</dbReference>
<dbReference type="InterPro" id="IPR018228">
    <property type="entry name" value="DNase_TatD-rel_CS"/>
</dbReference>
<feature type="binding site" evidence="4">
    <location>
        <position position="7"/>
    </location>
    <ligand>
        <name>a divalent metal cation</name>
        <dbReference type="ChEBI" id="CHEBI:60240"/>
        <label>1</label>
    </ligand>
</feature>
<keyword evidence="6" id="KW-1185">Reference proteome</keyword>
<dbReference type="GO" id="GO:0004536">
    <property type="term" value="F:DNA nuclease activity"/>
    <property type="evidence" value="ECO:0007669"/>
    <property type="project" value="InterPro"/>
</dbReference>
<dbReference type="InterPro" id="IPR032466">
    <property type="entry name" value="Metal_Hydrolase"/>
</dbReference>
<dbReference type="PROSITE" id="PS01091">
    <property type="entry name" value="TATD_3"/>
    <property type="match status" value="1"/>
</dbReference>
<sequence length="260" mass="29834">MFIVDSHCHIDFLDYKKNHTNIDDVISKALSKDVKFILSVATTLQHFKKMKQLIRKRDNIVFSCGVHPLNLKTKVDFEYLIQLAKNKKVIALGETGLDYHKGNNSKLQQESFRKHIRIGRQLKKPIIVHSRESSKDTISILHEEKIIDCGGILHSFTEDTKTLTKLLDLGMYISFSGIITFKNAEKIRKTAMNTPLDRILIETDSPYLTPVPYRGKENQPAYTKYIAECLAVIKNVSIEKIAEITTQNFNNLFNLNVNKI</sequence>
<dbReference type="Proteomes" id="UP000242301">
    <property type="component" value="Unassembled WGS sequence"/>
</dbReference>